<dbReference type="Proteomes" id="UP000002457">
    <property type="component" value="Chromosome"/>
</dbReference>
<gene>
    <name evidence="1" type="ordered locus">Mpal_1410</name>
</gene>
<sequence length="33" mass="3645">MTKKTLERGGTLISLVNLQNTQGKGEMYEGSFI</sequence>
<evidence type="ECO:0000313" key="1">
    <source>
        <dbReference type="EMBL" id="ACL16739.1"/>
    </source>
</evidence>
<protein>
    <submittedName>
        <fullName evidence="1">Uncharacterized protein</fullName>
    </submittedName>
</protein>
<dbReference type="AlphaFoldDB" id="B8GHZ9"/>
<name>B8GHZ9_METPE</name>
<dbReference type="KEGG" id="mpl:Mpal_1410"/>
<evidence type="ECO:0000313" key="2">
    <source>
        <dbReference type="Proteomes" id="UP000002457"/>
    </source>
</evidence>
<dbReference type="HOGENOM" id="CLU_3379941_0_0_2"/>
<keyword evidence="2" id="KW-1185">Reference proteome</keyword>
<accession>B8GHZ9</accession>
<proteinExistence type="predicted"/>
<organism evidence="1 2">
    <name type="scientific">Methanosphaerula palustris (strain ATCC BAA-1556 / DSM 19958 / E1-9c)</name>
    <dbReference type="NCBI Taxonomy" id="521011"/>
    <lineage>
        <taxon>Archaea</taxon>
        <taxon>Methanobacteriati</taxon>
        <taxon>Methanobacteriota</taxon>
        <taxon>Stenosarchaea group</taxon>
        <taxon>Methanomicrobia</taxon>
        <taxon>Methanomicrobiales</taxon>
        <taxon>Methanoregulaceae</taxon>
        <taxon>Methanosphaerula</taxon>
    </lineage>
</organism>
<reference evidence="1 2" key="1">
    <citation type="journal article" date="2015" name="Genome Announc.">
        <title>Complete Genome Sequence of Methanosphaerula palustris E1-9CT, a Hydrogenotrophic Methanogen Isolated from a Minerotrophic Fen Peatland.</title>
        <authorList>
            <person name="Cadillo-Quiroz H."/>
            <person name="Browne P."/>
            <person name="Kyrpides N."/>
            <person name="Woyke T."/>
            <person name="Goodwin L."/>
            <person name="Detter C."/>
            <person name="Yavitt J.B."/>
            <person name="Zinder S.H."/>
        </authorList>
    </citation>
    <scope>NUCLEOTIDE SEQUENCE [LARGE SCALE GENOMIC DNA]</scope>
    <source>
        <strain evidence="2">ATCC BAA-1556 / DSM 19958 / E1-9c</strain>
    </source>
</reference>
<dbReference type="EMBL" id="CP001338">
    <property type="protein sequence ID" value="ACL16739.1"/>
    <property type="molecule type" value="Genomic_DNA"/>
</dbReference>